<proteinExistence type="predicted"/>
<gene>
    <name evidence="2" type="ORF">MUK42_15591</name>
</gene>
<feature type="region of interest" description="Disordered" evidence="1">
    <location>
        <begin position="169"/>
        <end position="202"/>
    </location>
</feature>
<name>A0A9E7F660_9LILI</name>
<dbReference type="EMBL" id="CP097504">
    <property type="protein sequence ID" value="URD90484.1"/>
    <property type="molecule type" value="Genomic_DNA"/>
</dbReference>
<evidence type="ECO:0000313" key="2">
    <source>
        <dbReference type="EMBL" id="URD90484.1"/>
    </source>
</evidence>
<accession>A0A9E7F660</accession>
<protein>
    <submittedName>
        <fullName evidence="2">Uncharacterized protein</fullName>
    </submittedName>
</protein>
<dbReference type="Proteomes" id="UP001055439">
    <property type="component" value="Chromosome 2"/>
</dbReference>
<keyword evidence="3" id="KW-1185">Reference proteome</keyword>
<evidence type="ECO:0000256" key="1">
    <source>
        <dbReference type="SAM" id="MobiDB-lite"/>
    </source>
</evidence>
<sequence length="202" mass="21831">MALKQILSIILKRNAACFKGTSNTGQIDCFRRHYFIYCSISLVAYQECAIQTDRSWKVNVAVPTTIIPVSSSLGCQTNLVREQDPKAIVDTYFPHLTSEVVCKRTSKGNKLESSSNVHRLRLHSKDEIKEKVDSASGKGVVDLAPVSSPAPHAKSTATKRALGRHAGCFEHMPGHVSSSPSSLVDPPALGASIKSRNGGSEL</sequence>
<feature type="region of interest" description="Disordered" evidence="1">
    <location>
        <begin position="140"/>
        <end position="159"/>
    </location>
</feature>
<dbReference type="AlphaFoldDB" id="A0A9E7F660"/>
<evidence type="ECO:0000313" key="3">
    <source>
        <dbReference type="Proteomes" id="UP001055439"/>
    </source>
</evidence>
<reference evidence="2" key="1">
    <citation type="submission" date="2022-05" db="EMBL/GenBank/DDBJ databases">
        <title>The Musa troglodytarum L. genome provides insights into the mechanism of non-climacteric behaviour and enrichment of carotenoids.</title>
        <authorList>
            <person name="Wang J."/>
        </authorList>
    </citation>
    <scope>NUCLEOTIDE SEQUENCE</scope>
    <source>
        <tissue evidence="2">Leaf</tissue>
    </source>
</reference>
<organism evidence="2 3">
    <name type="scientific">Musa troglodytarum</name>
    <name type="common">fe'i banana</name>
    <dbReference type="NCBI Taxonomy" id="320322"/>
    <lineage>
        <taxon>Eukaryota</taxon>
        <taxon>Viridiplantae</taxon>
        <taxon>Streptophyta</taxon>
        <taxon>Embryophyta</taxon>
        <taxon>Tracheophyta</taxon>
        <taxon>Spermatophyta</taxon>
        <taxon>Magnoliopsida</taxon>
        <taxon>Liliopsida</taxon>
        <taxon>Zingiberales</taxon>
        <taxon>Musaceae</taxon>
        <taxon>Musa</taxon>
    </lineage>
</organism>